<keyword evidence="2" id="KW-1133">Transmembrane helix</keyword>
<accession>A0A1A6B216</accession>
<dbReference type="SUPFAM" id="SSF51445">
    <property type="entry name" value="(Trans)glycosidases"/>
    <property type="match status" value="1"/>
</dbReference>
<dbReference type="AlphaFoldDB" id="A0A1A6B216"/>
<feature type="domain" description="F5/8 type C" evidence="3">
    <location>
        <begin position="507"/>
        <end position="607"/>
    </location>
</feature>
<dbReference type="SUPFAM" id="SSF49785">
    <property type="entry name" value="Galactose-binding domain-like"/>
    <property type="match status" value="1"/>
</dbReference>
<dbReference type="InterPro" id="IPR036116">
    <property type="entry name" value="FN3_sf"/>
</dbReference>
<dbReference type="Gene3D" id="2.60.120.260">
    <property type="entry name" value="Galactose-binding domain-like"/>
    <property type="match status" value="1"/>
</dbReference>
<dbReference type="InterPro" id="IPR008979">
    <property type="entry name" value="Galactose-bd-like_sf"/>
</dbReference>
<keyword evidence="2" id="KW-0812">Transmembrane</keyword>
<reference evidence="4 5" key="1">
    <citation type="journal article" date="2012" name="Front. Microbiol.">
        <title>Draft Genome Sequence of the Virulent Strain 01-B526 of the Fish Pathogen Aeromonas salmonicida.</title>
        <authorList>
            <person name="Charette S.J."/>
            <person name="Brochu F."/>
            <person name="Boyle B."/>
            <person name="Filion G."/>
            <person name="Tanaka K.H."/>
            <person name="Derome N."/>
        </authorList>
    </citation>
    <scope>NUCLEOTIDE SEQUENCE [LARGE SCALE GENOMIC DNA]</scope>
    <source>
        <strain evidence="4 5">P11</strain>
    </source>
</reference>
<dbReference type="InterPro" id="IPR013783">
    <property type="entry name" value="Ig-like_fold"/>
</dbReference>
<evidence type="ECO:0000256" key="2">
    <source>
        <dbReference type="SAM" id="Phobius"/>
    </source>
</evidence>
<evidence type="ECO:0000313" key="5">
    <source>
        <dbReference type="Proteomes" id="UP000093954"/>
    </source>
</evidence>
<dbReference type="Gene3D" id="2.60.40.10">
    <property type="entry name" value="Immunoglobulins"/>
    <property type="match status" value="1"/>
</dbReference>
<keyword evidence="1" id="KW-0326">Glycosidase</keyword>
<dbReference type="Proteomes" id="UP000093954">
    <property type="component" value="Unassembled WGS sequence"/>
</dbReference>
<feature type="transmembrane region" description="Helical" evidence="2">
    <location>
        <begin position="7"/>
        <end position="25"/>
    </location>
</feature>
<evidence type="ECO:0000259" key="3">
    <source>
        <dbReference type="PROSITE" id="PS50022"/>
    </source>
</evidence>
<sequence>MKIKSKKITLIISILAIALFTFIYFNSPLKSNKNYPIVTGSFIQLDLTQNWSDSDWQKELTYLKQNKMKYLVLSGVSQTNDNITKISYKNSNTNYLKLYPSVDPVDLCLKNAEKLNMKVFMDTNYNNEWWQISPENSAWLNSQIERSSLIADDLYKNYHRKYPNAFYGWYFPYEVDNAKFNKFNKYDALINAINVHLKTLSERKERLPILLSPFMNSSAGTAKEYEADWKYVFSKTDFKKGDIFCPQDCVGSGRLKLEEVNSWYTALRKAVDSKPGMLFWANAENFDYANNSSTPLDRFLKQLTLEQPCVDNIICFSYSHYYSPNNIDSGFNEAYSYYVKKGKLPIKKLDIPQNLTVSTIEKNKFRITWSSPKNSNDICGYEVYRNGTLISRIMTQRKYGGNPQSFTKSITDIPLLREDTKHCTYEVRSLGFSGNVSKPSKPAVAAVDSIKKLPNLLSRNCTYTLLPMPHENYNDATLKKLTDGKFASVNSVKDKALVGWYTKPIDITIDLGSSKQVEQFMVSYFRDTISWAELPDRASIAVSEDDVNFTPVGLFRVPSVPFSDRYGSKYPLYLTLSRPINARYIKLTSITKPNYYTFIDEFEVRGN</sequence>
<keyword evidence="1" id="KW-0378">Hydrolase</keyword>
<name>A0A1A6B216_9CLOT</name>
<dbReference type="InterPro" id="IPR000421">
    <property type="entry name" value="FA58C"/>
</dbReference>
<dbReference type="PATRIC" id="fig|1353534.3.peg.524"/>
<comment type="caution">
    <text evidence="4">The sequence shown here is derived from an EMBL/GenBank/DDBJ whole genome shotgun (WGS) entry which is preliminary data.</text>
</comment>
<dbReference type="Gene3D" id="3.20.20.80">
    <property type="entry name" value="Glycosidases"/>
    <property type="match status" value="1"/>
</dbReference>
<dbReference type="RefSeq" id="WP_242872077.1">
    <property type="nucleotide sequence ID" value="NZ_LROS01000005.1"/>
</dbReference>
<dbReference type="Pfam" id="PF00754">
    <property type="entry name" value="F5_F8_type_C"/>
    <property type="match status" value="1"/>
</dbReference>
<protein>
    <submittedName>
        <fullName evidence="4">F5/8 type C domain protein</fullName>
    </submittedName>
</protein>
<dbReference type="SUPFAM" id="SSF49265">
    <property type="entry name" value="Fibronectin type III"/>
    <property type="match status" value="1"/>
</dbReference>
<dbReference type="InterPro" id="IPR027849">
    <property type="entry name" value="DUF4434"/>
</dbReference>
<dbReference type="EMBL" id="LROS01000005">
    <property type="protein sequence ID" value="OBR96391.1"/>
    <property type="molecule type" value="Genomic_DNA"/>
</dbReference>
<dbReference type="GO" id="GO:0016798">
    <property type="term" value="F:hydrolase activity, acting on glycosyl bonds"/>
    <property type="evidence" value="ECO:0007669"/>
    <property type="project" value="UniProtKB-KW"/>
</dbReference>
<dbReference type="CDD" id="cd00063">
    <property type="entry name" value="FN3"/>
    <property type="match status" value="1"/>
</dbReference>
<gene>
    <name evidence="4" type="ORF">CLRAG_05130</name>
</gene>
<organism evidence="4 5">
    <name type="scientific">Clostridium ragsdalei P11</name>
    <dbReference type="NCBI Taxonomy" id="1353534"/>
    <lineage>
        <taxon>Bacteria</taxon>
        <taxon>Bacillati</taxon>
        <taxon>Bacillota</taxon>
        <taxon>Clostridia</taxon>
        <taxon>Eubacteriales</taxon>
        <taxon>Clostridiaceae</taxon>
        <taxon>Clostridium</taxon>
    </lineage>
</organism>
<dbReference type="PROSITE" id="PS50022">
    <property type="entry name" value="FA58C_3"/>
    <property type="match status" value="1"/>
</dbReference>
<dbReference type="Pfam" id="PF14488">
    <property type="entry name" value="DUF4434"/>
    <property type="match status" value="1"/>
</dbReference>
<evidence type="ECO:0000313" key="4">
    <source>
        <dbReference type="EMBL" id="OBR96391.1"/>
    </source>
</evidence>
<dbReference type="InterPro" id="IPR003961">
    <property type="entry name" value="FN3_dom"/>
</dbReference>
<keyword evidence="2" id="KW-0472">Membrane</keyword>
<dbReference type="InterPro" id="IPR017853">
    <property type="entry name" value="GH"/>
</dbReference>
<proteinExistence type="predicted"/>
<keyword evidence="5" id="KW-1185">Reference proteome</keyword>
<evidence type="ECO:0000256" key="1">
    <source>
        <dbReference type="ARBA" id="ARBA00023295"/>
    </source>
</evidence>